<feature type="transmembrane region" description="Helical" evidence="1">
    <location>
        <begin position="120"/>
        <end position="141"/>
    </location>
</feature>
<sequence length="149" mass="15577">MEHVDGEAGLRDAVERARLDAGLVIPPDYDAGIRAGRQVTRRYLTRPGDLGSHDVALWTRSVAAREAVLVRAAWFGAAEGAGTFDEGLAATGSASVPGLRVRVATAGDALFPEGSGAFSASAPAMLLMFVFLAALLALGAWRLRRTLTA</sequence>
<protein>
    <submittedName>
        <fullName evidence="2">Uncharacterized protein</fullName>
    </submittedName>
</protein>
<accession>A0ABP6NVD9</accession>
<evidence type="ECO:0000313" key="2">
    <source>
        <dbReference type="EMBL" id="GAA3159114.1"/>
    </source>
</evidence>
<proteinExistence type="predicted"/>
<keyword evidence="1" id="KW-1133">Transmembrane helix</keyword>
<keyword evidence="1" id="KW-0812">Transmembrane</keyword>
<keyword evidence="3" id="KW-1185">Reference proteome</keyword>
<name>A0ABP6NVD9_9ACTN</name>
<keyword evidence="1" id="KW-0472">Membrane</keyword>
<reference evidence="3" key="1">
    <citation type="journal article" date="2019" name="Int. J. Syst. Evol. Microbiol.">
        <title>The Global Catalogue of Microorganisms (GCM) 10K type strain sequencing project: providing services to taxonomists for standard genome sequencing and annotation.</title>
        <authorList>
            <consortium name="The Broad Institute Genomics Platform"/>
            <consortium name="The Broad Institute Genome Sequencing Center for Infectious Disease"/>
            <person name="Wu L."/>
            <person name="Ma J."/>
        </authorList>
    </citation>
    <scope>NUCLEOTIDE SEQUENCE [LARGE SCALE GENOMIC DNA]</scope>
    <source>
        <strain evidence="3">JCM 9373</strain>
    </source>
</reference>
<gene>
    <name evidence="2" type="ORF">GCM10010466_57370</name>
</gene>
<dbReference type="Proteomes" id="UP001500320">
    <property type="component" value="Unassembled WGS sequence"/>
</dbReference>
<organism evidence="2 3">
    <name type="scientific">Planomonospora alba</name>
    <dbReference type="NCBI Taxonomy" id="161354"/>
    <lineage>
        <taxon>Bacteria</taxon>
        <taxon>Bacillati</taxon>
        <taxon>Actinomycetota</taxon>
        <taxon>Actinomycetes</taxon>
        <taxon>Streptosporangiales</taxon>
        <taxon>Streptosporangiaceae</taxon>
        <taxon>Planomonospora</taxon>
    </lineage>
</organism>
<evidence type="ECO:0000256" key="1">
    <source>
        <dbReference type="SAM" id="Phobius"/>
    </source>
</evidence>
<comment type="caution">
    <text evidence="2">The sequence shown here is derived from an EMBL/GenBank/DDBJ whole genome shotgun (WGS) entry which is preliminary data.</text>
</comment>
<evidence type="ECO:0000313" key="3">
    <source>
        <dbReference type="Proteomes" id="UP001500320"/>
    </source>
</evidence>
<dbReference type="EMBL" id="BAAAUT010000061">
    <property type="protein sequence ID" value="GAA3159114.1"/>
    <property type="molecule type" value="Genomic_DNA"/>
</dbReference>